<dbReference type="EMBL" id="RCNT01000010">
    <property type="protein sequence ID" value="RMA40900.1"/>
    <property type="molecule type" value="Genomic_DNA"/>
</dbReference>
<keyword evidence="1" id="KW-1133">Transmembrane helix</keyword>
<proteinExistence type="predicted"/>
<reference evidence="2 3" key="1">
    <citation type="submission" date="2018-10" db="EMBL/GenBank/DDBJ databases">
        <authorList>
            <person name="Jung H.S."/>
            <person name="Jeon C.O."/>
        </authorList>
    </citation>
    <scope>NUCLEOTIDE SEQUENCE [LARGE SCALE GENOMIC DNA]</scope>
    <source>
        <strain evidence="2 3">MA-7-27</strain>
    </source>
</reference>
<sequence length="96" mass="10663">MMANPIQNNGSVANASLMNFATLLAFIAAMFGAPPLYGLTVPYVVQMLSRHYGSQFADLYDLLWMVLTFLLVFIPARAIFYFALTALISGALYRFI</sequence>
<keyword evidence="1" id="KW-0472">Membrane</keyword>
<keyword evidence="3" id="KW-1185">Reference proteome</keyword>
<comment type="caution">
    <text evidence="2">The sequence shown here is derived from an EMBL/GenBank/DDBJ whole genome shotgun (WGS) entry which is preliminary data.</text>
</comment>
<dbReference type="AlphaFoldDB" id="A0A3L9YD66"/>
<name>A0A3L9YD66_9RHOB</name>
<protein>
    <submittedName>
        <fullName evidence="2">Uncharacterized protein</fullName>
    </submittedName>
</protein>
<accession>A0A3L9YD66</accession>
<dbReference type="Proteomes" id="UP000281343">
    <property type="component" value="Unassembled WGS sequence"/>
</dbReference>
<organism evidence="2 3">
    <name type="scientific">Rhodophyticola porphyridii</name>
    <dbReference type="NCBI Taxonomy" id="1852017"/>
    <lineage>
        <taxon>Bacteria</taxon>
        <taxon>Pseudomonadati</taxon>
        <taxon>Pseudomonadota</taxon>
        <taxon>Alphaproteobacteria</taxon>
        <taxon>Rhodobacterales</taxon>
        <taxon>Roseobacteraceae</taxon>
        <taxon>Rhodophyticola</taxon>
    </lineage>
</organism>
<gene>
    <name evidence="2" type="ORF">D9R08_17215</name>
</gene>
<evidence type="ECO:0000313" key="3">
    <source>
        <dbReference type="Proteomes" id="UP000281343"/>
    </source>
</evidence>
<feature type="transmembrane region" description="Helical" evidence="1">
    <location>
        <begin position="62"/>
        <end position="93"/>
    </location>
</feature>
<keyword evidence="1" id="KW-0812">Transmembrane</keyword>
<evidence type="ECO:0000256" key="1">
    <source>
        <dbReference type="SAM" id="Phobius"/>
    </source>
</evidence>
<evidence type="ECO:0000313" key="2">
    <source>
        <dbReference type="EMBL" id="RMA40900.1"/>
    </source>
</evidence>